<reference evidence="2 3" key="1">
    <citation type="submission" date="2015-11" db="EMBL/GenBank/DDBJ databases">
        <title>Butyribacter intestini gen. nov., sp. nov., a butyric acid-producing bacterium of the family Lachnospiraceae isolated from the human faeces.</title>
        <authorList>
            <person name="Zou Y."/>
            <person name="Xue W."/>
            <person name="Luo G."/>
            <person name="Lv M."/>
        </authorList>
    </citation>
    <scope>NUCLEOTIDE SEQUENCE [LARGE SCALE GENOMIC DNA]</scope>
    <source>
        <strain evidence="2 3">ACET-33324</strain>
    </source>
</reference>
<dbReference type="STRING" id="290052.ASU35_10650"/>
<evidence type="ECO:0000313" key="2">
    <source>
        <dbReference type="EMBL" id="KSV58951.1"/>
    </source>
</evidence>
<dbReference type="AlphaFoldDB" id="A0A0V8QEI4"/>
<comment type="caution">
    <text evidence="2">The sequence shown here is derived from an EMBL/GenBank/DDBJ whole genome shotgun (WGS) entry which is preliminary data.</text>
</comment>
<accession>A0A0V8QEI4</accession>
<dbReference type="Pfam" id="PF01609">
    <property type="entry name" value="DDE_Tnp_1"/>
    <property type="match status" value="1"/>
</dbReference>
<name>A0A0V8QEI4_9FIRM</name>
<organism evidence="2 3">
    <name type="scientific">Acetivibrio ethanolgignens</name>
    <dbReference type="NCBI Taxonomy" id="290052"/>
    <lineage>
        <taxon>Bacteria</taxon>
        <taxon>Bacillati</taxon>
        <taxon>Bacillota</taxon>
        <taxon>Clostridia</taxon>
        <taxon>Eubacteriales</taxon>
        <taxon>Oscillospiraceae</taxon>
        <taxon>Acetivibrio</taxon>
    </lineage>
</organism>
<dbReference type="InterPro" id="IPR002559">
    <property type="entry name" value="Transposase_11"/>
</dbReference>
<dbReference type="Proteomes" id="UP000054874">
    <property type="component" value="Unassembled WGS sequence"/>
</dbReference>
<sequence length="447" mass="52967">MTKKEKREKKKKDRGIVDFIMVYKHFFKDMQAWINEMEDPRNPSYTIYTQTDFVNMGILKNVCSLESMRQMEEAFNEENCVATLRLMSGDTRLKEMPHYDTLNYYLEQLSPRCLSDLRRKMVTSLIRGKQFYRSRLLGKYWRVILDGTGLFCFKERHCENCLSVVQSDVNGKKVTFYYHKVLEAKLVLGDKIIISLGTEFIENEKEDISKQDCEMNAAKRLMGRIKQEYPRLPICIQGDALYGAEPIMKLCRENGWKYIFTQKETRQRLVAENYNLLSEEDKTKKTGIGKEKGTGCYYNHMEKLAGKKETMNLYEYSYEKKSKKDVKKIRFQWITNIELTKNNLEEMIEAGRGRWKIENEGFNNQKNGIYRIEHLNSRNSNAMKNHYLLTQIADILMQLYLAWCPLIKEIKQSIKNTSSRLLESFRQQTVTNEDVLYIERYTSVYLE</sequence>
<keyword evidence="3" id="KW-1185">Reference proteome</keyword>
<evidence type="ECO:0000259" key="1">
    <source>
        <dbReference type="Pfam" id="PF01609"/>
    </source>
</evidence>
<dbReference type="GO" id="GO:0006313">
    <property type="term" value="P:DNA transposition"/>
    <property type="evidence" value="ECO:0007669"/>
    <property type="project" value="InterPro"/>
</dbReference>
<proteinExistence type="predicted"/>
<dbReference type="EMBL" id="LNAM01000155">
    <property type="protein sequence ID" value="KSV58951.1"/>
    <property type="molecule type" value="Genomic_DNA"/>
</dbReference>
<dbReference type="GO" id="GO:0004803">
    <property type="term" value="F:transposase activity"/>
    <property type="evidence" value="ECO:0007669"/>
    <property type="project" value="InterPro"/>
</dbReference>
<gene>
    <name evidence="2" type="ORF">ASU35_10650</name>
</gene>
<evidence type="ECO:0000313" key="3">
    <source>
        <dbReference type="Proteomes" id="UP000054874"/>
    </source>
</evidence>
<feature type="domain" description="Transposase IS4-like" evidence="1">
    <location>
        <begin position="216"/>
        <end position="392"/>
    </location>
</feature>
<dbReference type="RefSeq" id="WP_058352793.1">
    <property type="nucleotide sequence ID" value="NZ_CABMMD010000155.1"/>
</dbReference>
<dbReference type="OrthoDB" id="9788616at2"/>
<protein>
    <recommendedName>
        <fullName evidence="1">Transposase IS4-like domain-containing protein</fullName>
    </recommendedName>
</protein>
<dbReference type="GO" id="GO:0003677">
    <property type="term" value="F:DNA binding"/>
    <property type="evidence" value="ECO:0007669"/>
    <property type="project" value="InterPro"/>
</dbReference>